<evidence type="ECO:0000256" key="12">
    <source>
        <dbReference type="SAM" id="SignalP"/>
    </source>
</evidence>
<feature type="binding site" evidence="11">
    <location>
        <position position="261"/>
    </location>
    <ligand>
        <name>Ca(2+)</name>
        <dbReference type="ChEBI" id="CHEBI:29108"/>
        <label>3</label>
    </ligand>
</feature>
<dbReference type="InterPro" id="IPR006026">
    <property type="entry name" value="Peptidase_Metallo"/>
</dbReference>
<keyword evidence="3 11" id="KW-0479">Metal-binding</keyword>
<dbReference type="InterPro" id="IPR002477">
    <property type="entry name" value="Peptidoglycan-bd-like"/>
</dbReference>
<dbReference type="Pfam" id="PF01471">
    <property type="entry name" value="PG_binding_1"/>
    <property type="match status" value="1"/>
</dbReference>
<dbReference type="InterPro" id="IPR024079">
    <property type="entry name" value="MetalloPept_cat_dom_sf"/>
</dbReference>
<dbReference type="GO" id="GO:0030198">
    <property type="term" value="P:extracellular matrix organization"/>
    <property type="evidence" value="ECO:0007669"/>
    <property type="project" value="TreeGrafter"/>
</dbReference>
<dbReference type="AlphaFoldDB" id="A0AAP0EWA6"/>
<comment type="cofactor">
    <cofactor evidence="11">
        <name>Ca(2+)</name>
        <dbReference type="ChEBI" id="CHEBI:29108"/>
    </cofactor>
    <text evidence="11">Can bind about 5 Ca(2+) ions per subunit.</text>
</comment>
<keyword evidence="4 12" id="KW-0732">Signal</keyword>
<feature type="binding site" evidence="11">
    <location>
        <position position="238"/>
    </location>
    <ligand>
        <name>Ca(2+)</name>
        <dbReference type="ChEBI" id="CHEBI:29108"/>
        <label>3</label>
    </ligand>
</feature>
<feature type="signal peptide" evidence="12">
    <location>
        <begin position="1"/>
        <end position="24"/>
    </location>
</feature>
<dbReference type="SUPFAM" id="SSF55486">
    <property type="entry name" value="Metalloproteases ('zincins'), catalytic domain"/>
    <property type="match status" value="1"/>
</dbReference>
<evidence type="ECO:0000256" key="7">
    <source>
        <dbReference type="ARBA" id="ARBA00023049"/>
    </source>
</evidence>
<dbReference type="SUPFAM" id="SSF47090">
    <property type="entry name" value="PGBD-like"/>
    <property type="match status" value="1"/>
</dbReference>
<dbReference type="SMART" id="SM00235">
    <property type="entry name" value="ZnMc"/>
    <property type="match status" value="1"/>
</dbReference>
<keyword evidence="15" id="KW-1185">Reference proteome</keyword>
<evidence type="ECO:0000256" key="1">
    <source>
        <dbReference type="ARBA" id="ARBA00009614"/>
    </source>
</evidence>
<dbReference type="InterPro" id="IPR021190">
    <property type="entry name" value="Pept_M10A"/>
</dbReference>
<proteinExistence type="inferred from homology"/>
<evidence type="ECO:0000256" key="4">
    <source>
        <dbReference type="ARBA" id="ARBA00022729"/>
    </source>
</evidence>
<keyword evidence="2" id="KW-0645">Protease</keyword>
<keyword evidence="7" id="KW-0482">Metalloprotease</keyword>
<dbReference type="InterPro" id="IPR001818">
    <property type="entry name" value="Pept_M10_metallopeptidase"/>
</dbReference>
<feature type="chain" id="PRO_5042906653" description="Peptidase metallopeptidase domain-containing protein" evidence="12">
    <location>
        <begin position="25"/>
        <end position="369"/>
    </location>
</feature>
<feature type="binding site" evidence="11">
    <location>
        <position position="231"/>
    </location>
    <ligand>
        <name>Zn(2+)</name>
        <dbReference type="ChEBI" id="CHEBI:29105"/>
        <label>1</label>
    </ligand>
</feature>
<evidence type="ECO:0000256" key="6">
    <source>
        <dbReference type="ARBA" id="ARBA00022833"/>
    </source>
</evidence>
<feature type="binding site" evidence="11">
    <location>
        <position position="256"/>
    </location>
    <ligand>
        <name>Zn(2+)</name>
        <dbReference type="ChEBI" id="CHEBI:29105"/>
        <label>1</label>
    </ligand>
</feature>
<feature type="binding site" evidence="11">
    <location>
        <position position="221"/>
    </location>
    <ligand>
        <name>Ca(2+)</name>
        <dbReference type="ChEBI" id="CHEBI:29108"/>
        <label>2</label>
    </ligand>
</feature>
<keyword evidence="5" id="KW-0378">Hydrolase</keyword>
<feature type="binding site" evidence="11">
    <location>
        <position position="261"/>
    </location>
    <ligand>
        <name>Ca(2+)</name>
        <dbReference type="ChEBI" id="CHEBI:29108"/>
        <label>1</label>
    </ligand>
</feature>
<sequence>MSVHFDHLLLLIITTFYFFNPNYPSSLAARPLPSASTPAFDNNHNQTWQEFESLVDAKKGSCVAGMSKLKSYFHQFGYLPKTPNKNFTDVFDNTLEYALTRYQSRQGLPITGKLDSITLSHVVQPRCGVSDTATFATHPQPSRLGATYTKRFAYFPGKPRWARPSSTNLINLTYAFSRDNINMIDYLSFSDVRAVFQRAFVRWASVIPVSFTEVEEYRTADIKIGFYRGEHGDGEPFDGVLGVLAHSFSPESGMFHLDAAETWAVDFGSEKSRVAIDLESVATHEIGHLLGLAHTTVKEAVMYATLGPRTRKVDLRLDDVAGVQALYGSNPNSTYNSLIESYTSDSFRAVGFRSILFRWVAFVVLAFLF</sequence>
<dbReference type="EMBL" id="JBBNAE010000009">
    <property type="protein sequence ID" value="KAK9097028.1"/>
    <property type="molecule type" value="Genomic_DNA"/>
</dbReference>
<dbReference type="Pfam" id="PF00413">
    <property type="entry name" value="Peptidase_M10"/>
    <property type="match status" value="1"/>
</dbReference>
<evidence type="ECO:0000256" key="3">
    <source>
        <dbReference type="ARBA" id="ARBA00022723"/>
    </source>
</evidence>
<gene>
    <name evidence="14" type="ORF">Sjap_022525</name>
</gene>
<comment type="cofactor">
    <cofactor evidence="11">
        <name>Zn(2+)</name>
        <dbReference type="ChEBI" id="CHEBI:29105"/>
    </cofactor>
    <text evidence="11">Binds 2 Zn(2+) ions per subunit.</text>
</comment>
<feature type="binding site" evidence="11">
    <location>
        <position position="284"/>
    </location>
    <ligand>
        <name>Zn(2+)</name>
        <dbReference type="ChEBI" id="CHEBI:29105"/>
        <label>2</label>
        <note>catalytic</note>
    </ligand>
</feature>
<dbReference type="GO" id="GO:0008270">
    <property type="term" value="F:zinc ion binding"/>
    <property type="evidence" value="ECO:0007669"/>
    <property type="project" value="InterPro"/>
</dbReference>
<feature type="binding site" evidence="11">
    <location>
        <position position="288"/>
    </location>
    <ligand>
        <name>Zn(2+)</name>
        <dbReference type="ChEBI" id="CHEBI:29105"/>
        <label>2</label>
        <note>catalytic</note>
    </ligand>
</feature>
<dbReference type="PANTHER" id="PTHR10201">
    <property type="entry name" value="MATRIX METALLOPROTEINASE"/>
    <property type="match status" value="1"/>
</dbReference>
<protein>
    <recommendedName>
        <fullName evidence="13">Peptidase metallopeptidase domain-containing protein</fullName>
    </recommendedName>
</protein>
<dbReference type="FunFam" id="3.40.390.10:FF:000018">
    <property type="entry name" value="Metalloendoproteinase 1"/>
    <property type="match status" value="1"/>
</dbReference>
<feature type="binding site" evidence="11">
    <location>
        <position position="302"/>
    </location>
    <ligand>
        <name>Zn(2+)</name>
        <dbReference type="ChEBI" id="CHEBI:29105"/>
        <label>2</label>
        <note>catalytic</note>
    </ligand>
</feature>
<accession>A0AAP0EWA6</accession>
<keyword evidence="6 11" id="KW-0862">Zinc</keyword>
<feature type="binding site" evidence="11">
    <location>
        <position position="258"/>
    </location>
    <ligand>
        <name>Ca(2+)</name>
        <dbReference type="ChEBI" id="CHEBI:29108"/>
        <label>3</label>
    </ligand>
</feature>
<evidence type="ECO:0000313" key="15">
    <source>
        <dbReference type="Proteomes" id="UP001417504"/>
    </source>
</evidence>
<dbReference type="GO" id="GO:0030574">
    <property type="term" value="P:collagen catabolic process"/>
    <property type="evidence" value="ECO:0007669"/>
    <property type="project" value="TreeGrafter"/>
</dbReference>
<feature type="binding site" evidence="11">
    <location>
        <position position="233"/>
    </location>
    <ligand>
        <name>Zn(2+)</name>
        <dbReference type="ChEBI" id="CHEBI:29105"/>
        <label>1</label>
    </ligand>
</feature>
<dbReference type="Proteomes" id="UP001417504">
    <property type="component" value="Unassembled WGS sequence"/>
</dbReference>
<dbReference type="CDD" id="cd04278">
    <property type="entry name" value="ZnMc_MMP"/>
    <property type="match status" value="1"/>
</dbReference>
<comment type="similarity">
    <text evidence="1">Belongs to the peptidase M10A family. Matrix metalloproteinases (MMPs) subfamily.</text>
</comment>
<dbReference type="GO" id="GO:0004222">
    <property type="term" value="F:metalloendopeptidase activity"/>
    <property type="evidence" value="ECO:0007669"/>
    <property type="project" value="InterPro"/>
</dbReference>
<evidence type="ECO:0000256" key="10">
    <source>
        <dbReference type="PIRSR" id="PIRSR621190-1"/>
    </source>
</evidence>
<dbReference type="PANTHER" id="PTHR10201:SF321">
    <property type="entry name" value="METALLOENDOPROTEINASE 4-MMP"/>
    <property type="match status" value="1"/>
</dbReference>
<evidence type="ECO:0000259" key="13">
    <source>
        <dbReference type="SMART" id="SM00235"/>
    </source>
</evidence>
<organism evidence="14 15">
    <name type="scientific">Stephania japonica</name>
    <dbReference type="NCBI Taxonomy" id="461633"/>
    <lineage>
        <taxon>Eukaryota</taxon>
        <taxon>Viridiplantae</taxon>
        <taxon>Streptophyta</taxon>
        <taxon>Embryophyta</taxon>
        <taxon>Tracheophyta</taxon>
        <taxon>Spermatophyta</taxon>
        <taxon>Magnoliopsida</taxon>
        <taxon>Ranunculales</taxon>
        <taxon>Menispermaceae</taxon>
        <taxon>Menispermoideae</taxon>
        <taxon>Cissampelideae</taxon>
        <taxon>Stephania</taxon>
    </lineage>
</organism>
<dbReference type="InterPro" id="IPR033739">
    <property type="entry name" value="M10A_MMP"/>
</dbReference>
<feature type="domain" description="Peptidase metallopeptidase" evidence="13">
    <location>
        <begin position="157"/>
        <end position="329"/>
    </location>
</feature>
<keyword evidence="11" id="KW-0106">Calcium</keyword>
<feature type="active site" evidence="10">
    <location>
        <position position="285"/>
    </location>
</feature>
<evidence type="ECO:0000256" key="2">
    <source>
        <dbReference type="ARBA" id="ARBA00022670"/>
    </source>
</evidence>
<feature type="binding site" evidence="11">
    <location>
        <position position="294"/>
    </location>
    <ligand>
        <name>Zn(2+)</name>
        <dbReference type="ChEBI" id="CHEBI:29105"/>
        <label>2</label>
        <note>catalytic</note>
    </ligand>
</feature>
<feature type="binding site" evidence="11">
    <location>
        <position position="246"/>
    </location>
    <ligand>
        <name>Zn(2+)</name>
        <dbReference type="ChEBI" id="CHEBI:29105"/>
        <label>1</label>
    </ligand>
</feature>
<keyword evidence="9" id="KW-0325">Glycoprotein</keyword>
<dbReference type="Gene3D" id="3.40.390.10">
    <property type="entry name" value="Collagenase (Catalytic Domain)"/>
    <property type="match status" value="1"/>
</dbReference>
<feature type="binding site" description="in inhibited form" evidence="11">
    <location>
        <position position="127"/>
    </location>
    <ligand>
        <name>Zn(2+)</name>
        <dbReference type="ChEBI" id="CHEBI:29105"/>
        <label>2</label>
        <note>catalytic</note>
    </ligand>
</feature>
<evidence type="ECO:0000256" key="8">
    <source>
        <dbReference type="ARBA" id="ARBA00023145"/>
    </source>
</evidence>
<evidence type="ECO:0000313" key="14">
    <source>
        <dbReference type="EMBL" id="KAK9097028.1"/>
    </source>
</evidence>
<dbReference type="GO" id="GO:0006508">
    <property type="term" value="P:proteolysis"/>
    <property type="evidence" value="ECO:0007669"/>
    <property type="project" value="UniProtKB-KW"/>
</dbReference>
<dbReference type="GO" id="GO:0031012">
    <property type="term" value="C:extracellular matrix"/>
    <property type="evidence" value="ECO:0007669"/>
    <property type="project" value="InterPro"/>
</dbReference>
<reference evidence="14 15" key="1">
    <citation type="submission" date="2024-01" db="EMBL/GenBank/DDBJ databases">
        <title>Genome assemblies of Stephania.</title>
        <authorList>
            <person name="Yang L."/>
        </authorList>
    </citation>
    <scope>NUCLEOTIDE SEQUENCE [LARGE SCALE GENOMIC DNA]</scope>
    <source>
        <strain evidence="14">QJT</strain>
        <tissue evidence="14">Leaf</tissue>
    </source>
</reference>
<feature type="binding site" evidence="11">
    <location>
        <position position="239"/>
    </location>
    <ligand>
        <name>Ca(2+)</name>
        <dbReference type="ChEBI" id="CHEBI:29108"/>
        <label>3</label>
    </ligand>
</feature>
<dbReference type="InterPro" id="IPR036365">
    <property type="entry name" value="PGBD-like_sf"/>
</dbReference>
<dbReference type="PRINTS" id="PR00138">
    <property type="entry name" value="MATRIXIN"/>
</dbReference>
<evidence type="ECO:0000256" key="9">
    <source>
        <dbReference type="ARBA" id="ARBA00023180"/>
    </source>
</evidence>
<evidence type="ECO:0000256" key="11">
    <source>
        <dbReference type="PIRSR" id="PIRSR621190-2"/>
    </source>
</evidence>
<comment type="caution">
    <text evidence="14">The sequence shown here is derived from an EMBL/GenBank/DDBJ whole genome shotgun (WGS) entry which is preliminary data.</text>
</comment>
<evidence type="ECO:0000256" key="5">
    <source>
        <dbReference type="ARBA" id="ARBA00022801"/>
    </source>
</evidence>
<name>A0AAP0EWA6_9MAGN</name>
<keyword evidence="8" id="KW-0865">Zymogen</keyword>